<dbReference type="Proteomes" id="UP000198670">
    <property type="component" value="Unassembled WGS sequence"/>
</dbReference>
<name>A0A1I3RRH0_9SPHI</name>
<dbReference type="PANTHER" id="PTHR35889:SF3">
    <property type="entry name" value="F-BOX DOMAIN-CONTAINING PROTEIN"/>
    <property type="match status" value="1"/>
</dbReference>
<dbReference type="SUPFAM" id="SSF52047">
    <property type="entry name" value="RNI-like"/>
    <property type="match status" value="1"/>
</dbReference>
<dbReference type="InterPro" id="IPR036909">
    <property type="entry name" value="Cyt_c-like_dom_sf"/>
</dbReference>
<evidence type="ECO:0000256" key="1">
    <source>
        <dbReference type="SAM" id="Phobius"/>
    </source>
</evidence>
<evidence type="ECO:0000259" key="3">
    <source>
        <dbReference type="Pfam" id="PF09990"/>
    </source>
</evidence>
<feature type="transmembrane region" description="Helical" evidence="1">
    <location>
        <begin position="47"/>
        <end position="70"/>
    </location>
</feature>
<dbReference type="GO" id="GO:0009055">
    <property type="term" value="F:electron transfer activity"/>
    <property type="evidence" value="ECO:0007669"/>
    <property type="project" value="InterPro"/>
</dbReference>
<dbReference type="Pfam" id="PF07635">
    <property type="entry name" value="PSCyt1"/>
    <property type="match status" value="1"/>
</dbReference>
<evidence type="ECO:0000313" key="4">
    <source>
        <dbReference type="EMBL" id="SFJ48925.1"/>
    </source>
</evidence>
<dbReference type="Gene3D" id="3.80.10.10">
    <property type="entry name" value="Ribonuclease Inhibitor"/>
    <property type="match status" value="1"/>
</dbReference>
<proteinExistence type="predicted"/>
<reference evidence="4 5" key="1">
    <citation type="submission" date="2016-10" db="EMBL/GenBank/DDBJ databases">
        <authorList>
            <person name="de Groot N.N."/>
        </authorList>
    </citation>
    <scope>NUCLEOTIDE SEQUENCE [LARGE SCALE GENOMIC DNA]</scope>
    <source>
        <strain evidence="4 5">RK1</strain>
    </source>
</reference>
<evidence type="ECO:0000313" key="5">
    <source>
        <dbReference type="Proteomes" id="UP000198670"/>
    </source>
</evidence>
<keyword evidence="5" id="KW-1185">Reference proteome</keyword>
<sequence length="478" mass="52008">MENNGDLLLFLGKWHPLLVHLPIGMLFMAFVLALLSRKKAYTSLAPAIAPTLLFGAASAVLASISGYLLSLSGGYNVRTLSLHQWMGISAALVSVLCWLLYRPAVRTKDILSPIRKLRFAVLSLMVALLCIAGHFGGTLTHGDGYLTEAMPTPMRKLFGWQPDVFTLENVQEAAVYADIVQPILQQRCQSCHGPKKQEGELALHTFNALMEGGESGQAIVAGDTVGSELFRRLTLPAGDEDRMPPKGRTPITDDQIRLIAWWIAAGAPADKLVKELARPEEIQPILLALESGNAGGAAGDGSVVAYEDIPPAKQEVINKLLAKGIKVVPVAEGKNQLMVNAINYPAFNDDDRELLLGLAANIAELKLGGTQITDATLEHLEQFAELRQLNLENTTITDEGIAHLKGCDKLWYLNLVNTQVTDEGLKTLSDLPELRRVYLYQTKVTTEGIASLVQTAQELEIDTGNYRLPALPSDTIVY</sequence>
<feature type="domain" description="DUF2231" evidence="3">
    <location>
        <begin position="15"/>
        <end position="144"/>
    </location>
</feature>
<dbReference type="OrthoDB" id="713772at2"/>
<dbReference type="GO" id="GO:0020037">
    <property type="term" value="F:heme binding"/>
    <property type="evidence" value="ECO:0007669"/>
    <property type="project" value="InterPro"/>
</dbReference>
<keyword evidence="1" id="KW-1133">Transmembrane helix</keyword>
<dbReference type="AlphaFoldDB" id="A0A1I3RRH0"/>
<dbReference type="InterPro" id="IPR011429">
    <property type="entry name" value="Cyt_c_Planctomycete-type"/>
</dbReference>
<feature type="transmembrane region" description="Helical" evidence="1">
    <location>
        <begin position="117"/>
        <end position="137"/>
    </location>
</feature>
<dbReference type="PANTHER" id="PTHR35889">
    <property type="entry name" value="CYCLOINULO-OLIGOSACCHARIDE FRUCTANOTRANSFERASE-RELATED"/>
    <property type="match status" value="1"/>
</dbReference>
<dbReference type="Pfam" id="PF09990">
    <property type="entry name" value="DUF2231"/>
    <property type="match status" value="1"/>
</dbReference>
<accession>A0A1I3RRH0</accession>
<keyword evidence="1" id="KW-0812">Transmembrane</keyword>
<dbReference type="STRING" id="1477437.SAMN05444682_110102"/>
<dbReference type="SUPFAM" id="SSF46626">
    <property type="entry name" value="Cytochrome c"/>
    <property type="match status" value="1"/>
</dbReference>
<feature type="transmembrane region" description="Helical" evidence="1">
    <location>
        <begin position="17"/>
        <end position="35"/>
    </location>
</feature>
<evidence type="ECO:0000259" key="2">
    <source>
        <dbReference type="Pfam" id="PF07635"/>
    </source>
</evidence>
<protein>
    <submittedName>
        <fullName evidence="4">Uncharacterized membrane protein</fullName>
    </submittedName>
</protein>
<gene>
    <name evidence="4" type="ORF">SAMN05444682_110102</name>
</gene>
<dbReference type="EMBL" id="FOQO01000010">
    <property type="protein sequence ID" value="SFJ48925.1"/>
    <property type="molecule type" value="Genomic_DNA"/>
</dbReference>
<feature type="transmembrane region" description="Helical" evidence="1">
    <location>
        <begin position="82"/>
        <end position="101"/>
    </location>
</feature>
<keyword evidence="1" id="KW-0472">Membrane</keyword>
<organism evidence="4 5">
    <name type="scientific">Parapedobacter indicus</name>
    <dbReference type="NCBI Taxonomy" id="1477437"/>
    <lineage>
        <taxon>Bacteria</taxon>
        <taxon>Pseudomonadati</taxon>
        <taxon>Bacteroidota</taxon>
        <taxon>Sphingobacteriia</taxon>
        <taxon>Sphingobacteriales</taxon>
        <taxon>Sphingobacteriaceae</taxon>
        <taxon>Parapedobacter</taxon>
    </lineage>
</organism>
<feature type="domain" description="Cytochrome C Planctomycete-type" evidence="2">
    <location>
        <begin position="188"/>
        <end position="247"/>
    </location>
</feature>
<dbReference type="RefSeq" id="WP_090629604.1">
    <property type="nucleotide sequence ID" value="NZ_FOQO01000010.1"/>
</dbReference>
<dbReference type="InterPro" id="IPR032675">
    <property type="entry name" value="LRR_dom_sf"/>
</dbReference>
<dbReference type="InterPro" id="IPR019251">
    <property type="entry name" value="DUF2231_TM"/>
</dbReference>